<evidence type="ECO:0000256" key="2">
    <source>
        <dbReference type="SAM" id="Phobius"/>
    </source>
</evidence>
<gene>
    <name evidence="4" type="ORF">WKI299_LOCUS2720</name>
</gene>
<reference evidence="4" key="1">
    <citation type="submission" date="2021-02" db="EMBL/GenBank/DDBJ databases">
        <authorList>
            <person name="Nowell W R."/>
        </authorList>
    </citation>
    <scope>NUCLEOTIDE SEQUENCE</scope>
</reference>
<evidence type="ECO:0000313" key="5">
    <source>
        <dbReference type="Proteomes" id="UP000663856"/>
    </source>
</evidence>
<dbReference type="EMBL" id="CAJNRF010000397">
    <property type="protein sequence ID" value="CAF1958500.1"/>
    <property type="molecule type" value="Genomic_DNA"/>
</dbReference>
<evidence type="ECO:0000256" key="1">
    <source>
        <dbReference type="SAM" id="MobiDB-lite"/>
    </source>
</evidence>
<feature type="chain" id="PRO_5032731422" evidence="3">
    <location>
        <begin position="18"/>
        <end position="588"/>
    </location>
</feature>
<accession>A0A816MAP6</accession>
<feature type="region of interest" description="Disordered" evidence="1">
    <location>
        <begin position="399"/>
        <end position="439"/>
    </location>
</feature>
<evidence type="ECO:0000313" key="4">
    <source>
        <dbReference type="EMBL" id="CAF1958500.1"/>
    </source>
</evidence>
<keyword evidence="3" id="KW-0732">Signal</keyword>
<feature type="signal peptide" evidence="3">
    <location>
        <begin position="1"/>
        <end position="17"/>
    </location>
</feature>
<proteinExistence type="predicted"/>
<organism evidence="4 5">
    <name type="scientific">Rotaria magnacalcarata</name>
    <dbReference type="NCBI Taxonomy" id="392030"/>
    <lineage>
        <taxon>Eukaryota</taxon>
        <taxon>Metazoa</taxon>
        <taxon>Spiralia</taxon>
        <taxon>Gnathifera</taxon>
        <taxon>Rotifera</taxon>
        <taxon>Eurotatoria</taxon>
        <taxon>Bdelloidea</taxon>
        <taxon>Philodinida</taxon>
        <taxon>Philodinidae</taxon>
        <taxon>Rotaria</taxon>
    </lineage>
</organism>
<dbReference type="AlphaFoldDB" id="A0A816MAP6"/>
<keyword evidence="2" id="KW-1133">Transmembrane helix</keyword>
<name>A0A816MAP6_9BILA</name>
<evidence type="ECO:0000256" key="3">
    <source>
        <dbReference type="SAM" id="SignalP"/>
    </source>
</evidence>
<feature type="transmembrane region" description="Helical" evidence="2">
    <location>
        <begin position="507"/>
        <end position="535"/>
    </location>
</feature>
<feature type="region of interest" description="Disordered" evidence="1">
    <location>
        <begin position="545"/>
        <end position="588"/>
    </location>
</feature>
<sequence>MCWSILLFFYFFIFAFGVHFKGGTITWAPIDPYDNRTSINITITQSYLWTLTHVQCSNNVPTGTSSSSSANLICVADCLTDGGYSTAPINILTKCTWTSSSLDMMKSEASKQTTLSAGAHFYLAYKGGDWASLHDPPKPGLPWTILTYIDLRKRSDGLINTPPVAKFVSPQYAIVNRTVQINIPVSDVNAGDVVRCRWSTNTSTDECGGICYPNTVPYSTTLSNCTITFTGHKAGVLYAVAMQVEDFLNSTSNTPMSSVPVQMLIYVQPEPNCLIKPIISPLDRCLEVQVGDLISFNIFIMNLCTPTVTQIADFVVSGDVTGMSRSNLTTSPTNLSLSYVSFTWTPHINQIGSNQLCVLAFTSENLQSDTYCATFIVSNSSNRCLTTISTTITSTTTRTTTTSTTTRTTTTSTTTRTTTTSTTTKTTTTSTTTRTTTTSTTTKTTTTSTTITTTTISMTTTTTSSTITSTTTSIVTTAFTSSTTSTSIISNVTPTTTTNAPGSSIPWPLILGLSLLALLLVTCCVVCCFYQLLWWRRDRKNTKNRSSNYDMYGNPNTDRSHMVGSQQEAFQTSSAESSKYGQVQATEL</sequence>
<keyword evidence="2" id="KW-0812">Transmembrane</keyword>
<keyword evidence="2" id="KW-0472">Membrane</keyword>
<dbReference type="Proteomes" id="UP000663856">
    <property type="component" value="Unassembled WGS sequence"/>
</dbReference>
<comment type="caution">
    <text evidence="4">The sequence shown here is derived from an EMBL/GenBank/DDBJ whole genome shotgun (WGS) entry which is preliminary data.</text>
</comment>
<protein>
    <submittedName>
        <fullName evidence="4">Uncharacterized protein</fullName>
    </submittedName>
</protein>